<comment type="caution">
    <text evidence="10">The sequence shown here is derived from an EMBL/GenBank/DDBJ whole genome shotgun (WGS) entry which is preliminary data.</text>
</comment>
<keyword evidence="3" id="KW-0813">Transport</keyword>
<dbReference type="GO" id="GO:0005802">
    <property type="term" value="C:trans-Golgi network"/>
    <property type="evidence" value="ECO:0007669"/>
    <property type="project" value="TreeGrafter"/>
</dbReference>
<reference evidence="10" key="1">
    <citation type="journal article" date="2021" name="G3 (Bethesda)">
        <title>Genomic diversity, chromosomal rearrangements, and interspecies hybridization in the ogataea polymorpha species complex.</title>
        <authorList>
            <person name="Hanson S.J."/>
            <person name="Cinneide E.O."/>
            <person name="Salzberg L.I."/>
            <person name="Wolfe K.H."/>
            <person name="McGowan J."/>
            <person name="Fitzpatrick D.A."/>
            <person name="Matlin K."/>
        </authorList>
    </citation>
    <scope>NUCLEOTIDE SEQUENCE</scope>
    <source>
        <strain evidence="10">61-244</strain>
    </source>
</reference>
<evidence type="ECO:0000313" key="10">
    <source>
        <dbReference type="EMBL" id="KAG7821619.1"/>
    </source>
</evidence>
<comment type="similarity">
    <text evidence="2">Belongs to the SYS1 family.</text>
</comment>
<evidence type="ECO:0000256" key="9">
    <source>
        <dbReference type="SAM" id="Phobius"/>
    </source>
</evidence>
<dbReference type="PANTHER" id="PTHR12952">
    <property type="entry name" value="SYS1"/>
    <property type="match status" value="1"/>
</dbReference>
<dbReference type="Pfam" id="PF09801">
    <property type="entry name" value="SYS1"/>
    <property type="match status" value="1"/>
</dbReference>
<dbReference type="GO" id="GO:0043001">
    <property type="term" value="P:Golgi to plasma membrane protein transport"/>
    <property type="evidence" value="ECO:0007669"/>
    <property type="project" value="TreeGrafter"/>
</dbReference>
<dbReference type="AlphaFoldDB" id="A0AAN6I7Y8"/>
<keyword evidence="8 9" id="KW-0472">Membrane</keyword>
<evidence type="ECO:0000256" key="6">
    <source>
        <dbReference type="ARBA" id="ARBA00022989"/>
    </source>
</evidence>
<dbReference type="GO" id="GO:0005829">
    <property type="term" value="C:cytosol"/>
    <property type="evidence" value="ECO:0007669"/>
    <property type="project" value="GOC"/>
</dbReference>
<feature type="transmembrane region" description="Helical" evidence="9">
    <location>
        <begin position="129"/>
        <end position="148"/>
    </location>
</feature>
<comment type="subcellular location">
    <subcellularLocation>
        <location evidence="1">Golgi apparatus membrane</location>
        <topology evidence="1">Multi-pass membrane protein</topology>
    </subcellularLocation>
</comment>
<keyword evidence="4 9" id="KW-0812">Transmembrane</keyword>
<feature type="transmembrane region" description="Helical" evidence="9">
    <location>
        <begin position="74"/>
        <end position="98"/>
    </location>
</feature>
<accession>A0AAN6I7Y8</accession>
<gene>
    <name evidence="10" type="ORF">KL928_000094</name>
</gene>
<evidence type="ECO:0000313" key="11">
    <source>
        <dbReference type="Proteomes" id="UP001196530"/>
    </source>
</evidence>
<dbReference type="GO" id="GO:0034067">
    <property type="term" value="P:protein localization to Golgi apparatus"/>
    <property type="evidence" value="ECO:0007669"/>
    <property type="project" value="TreeGrafter"/>
</dbReference>
<protein>
    <recommendedName>
        <fullName evidence="12">Protein SYS1</fullName>
    </recommendedName>
</protein>
<evidence type="ECO:0000256" key="7">
    <source>
        <dbReference type="ARBA" id="ARBA00023034"/>
    </source>
</evidence>
<feature type="transmembrane region" description="Helical" evidence="9">
    <location>
        <begin position="105"/>
        <end position="123"/>
    </location>
</feature>
<keyword evidence="5" id="KW-0653">Protein transport</keyword>
<name>A0AAN6I7Y8_PICAN</name>
<evidence type="ECO:0000256" key="3">
    <source>
        <dbReference type="ARBA" id="ARBA00022448"/>
    </source>
</evidence>
<dbReference type="InterPro" id="IPR019185">
    <property type="entry name" value="Integral_membrane_SYS1-rel"/>
</dbReference>
<dbReference type="EMBL" id="JAHLUX010000001">
    <property type="protein sequence ID" value="KAG7821619.1"/>
    <property type="molecule type" value="Genomic_DNA"/>
</dbReference>
<evidence type="ECO:0000256" key="4">
    <source>
        <dbReference type="ARBA" id="ARBA00022692"/>
    </source>
</evidence>
<keyword evidence="7" id="KW-0333">Golgi apparatus</keyword>
<organism evidence="10 11">
    <name type="scientific">Pichia angusta</name>
    <name type="common">Yeast</name>
    <name type="synonym">Hansenula polymorpha</name>
    <dbReference type="NCBI Taxonomy" id="870730"/>
    <lineage>
        <taxon>Eukaryota</taxon>
        <taxon>Fungi</taxon>
        <taxon>Dikarya</taxon>
        <taxon>Ascomycota</taxon>
        <taxon>Saccharomycotina</taxon>
        <taxon>Pichiomycetes</taxon>
        <taxon>Pichiales</taxon>
        <taxon>Pichiaceae</taxon>
        <taxon>Ogataea</taxon>
    </lineage>
</organism>
<evidence type="ECO:0008006" key="12">
    <source>
        <dbReference type="Google" id="ProtNLM"/>
    </source>
</evidence>
<dbReference type="RefSeq" id="XP_043061989.1">
    <property type="nucleotide sequence ID" value="XM_043206690.1"/>
</dbReference>
<dbReference type="GO" id="GO:0000139">
    <property type="term" value="C:Golgi membrane"/>
    <property type="evidence" value="ECO:0007669"/>
    <property type="project" value="UniProtKB-SubCell"/>
</dbReference>
<evidence type="ECO:0000256" key="8">
    <source>
        <dbReference type="ARBA" id="ARBA00023136"/>
    </source>
</evidence>
<evidence type="ECO:0000256" key="2">
    <source>
        <dbReference type="ARBA" id="ARBA00008160"/>
    </source>
</evidence>
<evidence type="ECO:0000256" key="5">
    <source>
        <dbReference type="ARBA" id="ARBA00022927"/>
    </source>
</evidence>
<sequence length="188" mass="21575">MFDSFKLHYSRVPSFQQIQGNSSTPSRIFLQIVILQVFYYLTAIILFFATAQLLGLPFSFKWCFSWQWVSLENTLGLTLAALWLFDSLLSVFFITIIIGRSKLAWDYALTVHVVNLALVWLNSGFPTSLYWWLLQICSCAIMITLGTWTTRWKELRETFFDGIADTELGQMHESASTISAATTTAERK</sequence>
<feature type="transmembrane region" description="Helical" evidence="9">
    <location>
        <begin position="28"/>
        <end position="54"/>
    </location>
</feature>
<dbReference type="PANTHER" id="PTHR12952:SF0">
    <property type="entry name" value="PROTEIN SYS1 HOMOLOG"/>
    <property type="match status" value="1"/>
</dbReference>
<keyword evidence="6 9" id="KW-1133">Transmembrane helix</keyword>
<dbReference type="GeneID" id="66124145"/>
<dbReference type="GO" id="GO:0006895">
    <property type="term" value="P:Golgi to endosome transport"/>
    <property type="evidence" value="ECO:0007669"/>
    <property type="project" value="TreeGrafter"/>
</dbReference>
<proteinExistence type="inferred from homology"/>
<dbReference type="Proteomes" id="UP001196530">
    <property type="component" value="Unassembled WGS sequence"/>
</dbReference>
<evidence type="ECO:0000256" key="1">
    <source>
        <dbReference type="ARBA" id="ARBA00004653"/>
    </source>
</evidence>